<sequence>MTIRRAAVLCNESCDQPPETDARMPGRAHHAARGVLEQVLARHGLAFGQQVTLRTLVAAGTPLTADDDVARVRGSLKAAPVDIRATLDALAARQSVLADDALLRPADAGRELLAAVGAETAPLAARIWGGTPDEDPAGAGRVLAPATERADAQLAELTA</sequence>
<evidence type="ECO:0008006" key="3">
    <source>
        <dbReference type="Google" id="ProtNLM"/>
    </source>
</evidence>
<evidence type="ECO:0000313" key="2">
    <source>
        <dbReference type="Proteomes" id="UP000175829"/>
    </source>
</evidence>
<name>A0A1E7K424_9ACTN</name>
<comment type="caution">
    <text evidence="1">The sequence shown here is derived from an EMBL/GenBank/DDBJ whole genome shotgun (WGS) entry which is preliminary data.</text>
</comment>
<organism evidence="1 2">
    <name type="scientific">Streptomyces qinglanensis</name>
    <dbReference type="NCBI Taxonomy" id="943816"/>
    <lineage>
        <taxon>Bacteria</taxon>
        <taxon>Bacillati</taxon>
        <taxon>Actinomycetota</taxon>
        <taxon>Actinomycetes</taxon>
        <taxon>Kitasatosporales</taxon>
        <taxon>Streptomycetaceae</taxon>
        <taxon>Streptomyces</taxon>
    </lineage>
</organism>
<dbReference type="AlphaFoldDB" id="A0A1E7K424"/>
<reference evidence="1 2" key="1">
    <citation type="journal article" date="2016" name="Front. Microbiol.">
        <title>Comparative Genomics Analysis of Streptomyces Species Reveals Their Adaptation to the Marine Environment and Their Diversity at the Genomic Level.</title>
        <authorList>
            <person name="Tian X."/>
            <person name="Zhang Z."/>
            <person name="Yang T."/>
            <person name="Chen M."/>
            <person name="Li J."/>
            <person name="Chen F."/>
            <person name="Yang J."/>
            <person name="Li W."/>
            <person name="Zhang B."/>
            <person name="Zhang Z."/>
            <person name="Wu J."/>
            <person name="Zhang C."/>
            <person name="Long L."/>
            <person name="Xiao J."/>
        </authorList>
    </citation>
    <scope>NUCLEOTIDE SEQUENCE [LARGE SCALE GENOMIC DNA]</scope>
    <source>
        <strain evidence="1 2">SCSIO M10379</strain>
    </source>
</reference>
<dbReference type="PATRIC" id="fig|943816.4.peg.2137"/>
<dbReference type="Proteomes" id="UP000175829">
    <property type="component" value="Unassembled WGS sequence"/>
</dbReference>
<proteinExistence type="predicted"/>
<protein>
    <recommendedName>
        <fullName evidence="3">MarR family transcriptional regulator</fullName>
    </recommendedName>
</protein>
<dbReference type="InterPro" id="IPR036388">
    <property type="entry name" value="WH-like_DNA-bd_sf"/>
</dbReference>
<accession>A0A1E7K424</accession>
<gene>
    <name evidence="1" type="ORF">AN217_13485</name>
</gene>
<dbReference type="Gene3D" id="1.10.10.10">
    <property type="entry name" value="Winged helix-like DNA-binding domain superfamily/Winged helix DNA-binding domain"/>
    <property type="match status" value="1"/>
</dbReference>
<evidence type="ECO:0000313" key="1">
    <source>
        <dbReference type="EMBL" id="OEU98664.1"/>
    </source>
</evidence>
<dbReference type="EMBL" id="LJGV01000022">
    <property type="protein sequence ID" value="OEU98664.1"/>
    <property type="molecule type" value="Genomic_DNA"/>
</dbReference>